<dbReference type="EMBL" id="CP015108">
    <property type="protein sequence ID" value="ARF14020.1"/>
    <property type="molecule type" value="Genomic_DNA"/>
</dbReference>
<name>A0ABN4YQD3_SPOUR</name>
<proteinExistence type="predicted"/>
<protein>
    <submittedName>
        <fullName evidence="1">Uncharacterized protein</fullName>
    </submittedName>
</protein>
<reference evidence="1 2" key="1">
    <citation type="submission" date="2016-04" db="EMBL/GenBank/DDBJ databases">
        <title>Comparative Genomics and Epigenetics of Sporosarcina ureae.</title>
        <authorList>
            <person name="Oliver A.S."/>
            <person name="Cooper K.K."/>
        </authorList>
    </citation>
    <scope>NUCLEOTIDE SEQUENCE [LARGE SCALE GENOMIC DNA]</scope>
    <source>
        <strain evidence="1 2">S204</strain>
    </source>
</reference>
<evidence type="ECO:0000313" key="2">
    <source>
        <dbReference type="Proteomes" id="UP000192486"/>
    </source>
</evidence>
<dbReference type="Proteomes" id="UP000192486">
    <property type="component" value="Chromosome"/>
</dbReference>
<sequence>MITVQDMFDYALEMDLAHLANSIYWALLKDEVTFQDDSKKLQAIEFDEMEIKRLMEKNDLNIGKVNLFVMDGPDDWYAFYLAEHSLDAYRLHEELFREQQRNITRADRLMIHYMTFAETGAEECLYEHKKEIITYPAYVGHAKAGERVLYRVEVGA</sequence>
<keyword evidence="2" id="KW-1185">Reference proteome</keyword>
<gene>
    <name evidence="1" type="ORF">SporoS204_07590</name>
</gene>
<dbReference type="RefSeq" id="WP_029054790.1">
    <property type="nucleotide sequence ID" value="NZ_CP015108.1"/>
</dbReference>
<evidence type="ECO:0000313" key="1">
    <source>
        <dbReference type="EMBL" id="ARF14020.1"/>
    </source>
</evidence>
<accession>A0ABN4YQD3</accession>
<organism evidence="1 2">
    <name type="scientific">Sporosarcina ureae</name>
    <dbReference type="NCBI Taxonomy" id="1571"/>
    <lineage>
        <taxon>Bacteria</taxon>
        <taxon>Bacillati</taxon>
        <taxon>Bacillota</taxon>
        <taxon>Bacilli</taxon>
        <taxon>Bacillales</taxon>
        <taxon>Caryophanaceae</taxon>
        <taxon>Sporosarcina</taxon>
    </lineage>
</organism>